<sequence length="73" mass="8338">MSKLALTEIQHQKMKKLLDDTYPIGKIMMVDTSAIPPELGRGIKRVQDKLEELREAIRTAGDILKETDTFYGF</sequence>
<accession>A0A2T5INP7</accession>
<dbReference type="RefSeq" id="WP_108031923.1">
    <property type="nucleotide sequence ID" value="NZ_QAOM01000004.1"/>
</dbReference>
<dbReference type="OrthoDB" id="9896122at2"/>
<evidence type="ECO:0000313" key="2">
    <source>
        <dbReference type="Proteomes" id="UP000244161"/>
    </source>
</evidence>
<dbReference type="Proteomes" id="UP000244161">
    <property type="component" value="Unassembled WGS sequence"/>
</dbReference>
<dbReference type="EMBL" id="QAOM01000004">
    <property type="protein sequence ID" value="PTQ85454.1"/>
    <property type="molecule type" value="Genomic_DNA"/>
</dbReference>
<protein>
    <submittedName>
        <fullName evidence="1">Uncharacterized protein</fullName>
    </submittedName>
</protein>
<proteinExistence type="predicted"/>
<reference evidence="1 2" key="1">
    <citation type="submission" date="2018-04" db="EMBL/GenBank/DDBJ databases">
        <title>Genomic Encyclopedia of Archaeal and Bacterial Type Strains, Phase II (KMG-II): from individual species to whole genera.</title>
        <authorList>
            <person name="Goeker M."/>
        </authorList>
    </citation>
    <scope>NUCLEOTIDE SEQUENCE [LARGE SCALE GENOMIC DNA]</scope>
    <source>
        <strain evidence="1 2">DSM 18806</strain>
    </source>
</reference>
<dbReference type="AlphaFoldDB" id="A0A2T5INP7"/>
<gene>
    <name evidence="1" type="ORF">C8U37_10491</name>
</gene>
<comment type="caution">
    <text evidence="1">The sequence shown here is derived from an EMBL/GenBank/DDBJ whole genome shotgun (WGS) entry which is preliminary data.</text>
</comment>
<keyword evidence="2" id="KW-1185">Reference proteome</keyword>
<evidence type="ECO:0000313" key="1">
    <source>
        <dbReference type="EMBL" id="PTQ85454.1"/>
    </source>
</evidence>
<name>A0A2T5INP7_9LACT</name>
<organism evidence="1 2">
    <name type="scientific">Trichococcus patagoniensis</name>
    <dbReference type="NCBI Taxonomy" id="382641"/>
    <lineage>
        <taxon>Bacteria</taxon>
        <taxon>Bacillati</taxon>
        <taxon>Bacillota</taxon>
        <taxon>Bacilli</taxon>
        <taxon>Lactobacillales</taxon>
        <taxon>Carnobacteriaceae</taxon>
        <taxon>Trichococcus</taxon>
    </lineage>
</organism>